<dbReference type="InterPro" id="IPR027417">
    <property type="entry name" value="P-loop_NTPase"/>
</dbReference>
<dbReference type="InterPro" id="IPR007209">
    <property type="entry name" value="RNaseL-inhib-like_metal-bd_dom"/>
</dbReference>
<geneLocation type="mitochondrion" evidence="6"/>
<evidence type="ECO:0000256" key="2">
    <source>
        <dbReference type="ARBA" id="ARBA00022840"/>
    </source>
</evidence>
<dbReference type="GO" id="GO:0060255">
    <property type="term" value="P:regulation of macromolecule metabolic process"/>
    <property type="evidence" value="ECO:0007669"/>
    <property type="project" value="UniProtKB-ARBA"/>
</dbReference>
<evidence type="ECO:0000313" key="7">
    <source>
        <dbReference type="Proteomes" id="UP000039324"/>
    </source>
</evidence>
<feature type="domain" description="ABC transporter" evidence="3">
    <location>
        <begin position="76"/>
        <end position="321"/>
    </location>
</feature>
<evidence type="ECO:0000259" key="4">
    <source>
        <dbReference type="PROSITE" id="PS51379"/>
    </source>
</evidence>
<dbReference type="OMA" id="MVCIQNG"/>
<dbReference type="InterPro" id="IPR017896">
    <property type="entry name" value="4Fe4S_Fe-S-bd"/>
</dbReference>
<gene>
    <name evidence="5" type="ORF">PBRA_001376</name>
    <name evidence="6" type="ORF">PLBR_LOCUS4693</name>
</gene>
<dbReference type="FunFam" id="3.40.50.300:FF:000152">
    <property type="entry name" value="ATP-binding cassette, sub-family E, member 1"/>
    <property type="match status" value="1"/>
</dbReference>
<keyword evidence="6" id="KW-0496">Mitochondrion</keyword>
<dbReference type="PROSITE" id="PS00198">
    <property type="entry name" value="4FE4S_FER_1"/>
    <property type="match status" value="1"/>
</dbReference>
<dbReference type="PANTHER" id="PTHR19248">
    <property type="entry name" value="ATP-BINDING TRANSPORT PROTEIN-RELATED"/>
    <property type="match status" value="1"/>
</dbReference>
<dbReference type="GO" id="GO:0016887">
    <property type="term" value="F:ATP hydrolysis activity"/>
    <property type="evidence" value="ECO:0007669"/>
    <property type="project" value="InterPro"/>
</dbReference>
<dbReference type="FunFam" id="3.40.50.300:FF:000144">
    <property type="entry name" value="ATP-binding cassette sub-family E member 1"/>
    <property type="match status" value="1"/>
</dbReference>
<evidence type="ECO:0000313" key="6">
    <source>
        <dbReference type="EMBL" id="SPQ97478.1"/>
    </source>
</evidence>
<dbReference type="Gene3D" id="3.40.50.300">
    <property type="entry name" value="P-loop containing nucleotide triphosphate hydrolases"/>
    <property type="match status" value="2"/>
</dbReference>
<dbReference type="OrthoDB" id="6593433at2759"/>
<dbReference type="Proteomes" id="UP000290189">
    <property type="component" value="Unassembled WGS sequence"/>
</dbReference>
<dbReference type="Proteomes" id="UP000039324">
    <property type="component" value="Unassembled WGS sequence"/>
</dbReference>
<sequence length="624" mass="70195">MSSRTAKNETHIRVAIVDADKCKPKKCRQECKKSCPVVRMGKLCIEVAPTSTIAWISEDLCIGCSICVKKCPFNAITIINLPKNLEGQTTHRFGPNSFKLHRLPMPRPGEVLGLVGTNGIGKSTALKVLAGKLKPNLGNFENPPDWSDVLLYFRGSELQNYFTKVLEDNIKAMIKPQYVDHIPRAVKGNVKEILSKRNETDRLESLIDDLDLRKLLDRDIQHLSGGELQRFAIAATCTQKADVYMFDEPSSYLDIKQRLKASQVIRSLLQANNYVVVVEHDLSVLDYLSDYVCCLYGKPGVYGVVTMPFSVREGINVFLAGYVPTENMRFREESLSFKVTDAFEEEASKTAHVAQYTYPQMTKTFDGAFQLTIERGSFGESEIIVMLGQNGTGKTTFIRMLAGTMKPDNDLELPKLSVSYKPQKISPKFDGTVRNLLHKRIRGMYQHPQFVAEVMKPLNIDDLMDQAVQHLSGGELQRVAIVLCLGQPANIYLIDEPSAYLDSEQRVIAGKVIKRFILSSKRTAFIVEHDFIMATYLADRVVVYKGAPGEKCTAQSPQTLLTGMNEFLKDLQITFRRDPTNYRPRINKLNSVKDTQQKANGTYFYIGDDDEDDKAAAASRRKKK</sequence>
<dbReference type="InterPro" id="IPR017900">
    <property type="entry name" value="4Fe4S_Fe_S_CS"/>
</dbReference>
<feature type="domain" description="4Fe-4S ferredoxin-type" evidence="4">
    <location>
        <begin position="52"/>
        <end position="81"/>
    </location>
</feature>
<dbReference type="InterPro" id="IPR003593">
    <property type="entry name" value="AAA+_ATPase"/>
</dbReference>
<dbReference type="PROSITE" id="PS00211">
    <property type="entry name" value="ABC_TRANSPORTER_1"/>
    <property type="match status" value="1"/>
</dbReference>
<evidence type="ECO:0008006" key="9">
    <source>
        <dbReference type="Google" id="ProtNLM"/>
    </source>
</evidence>
<evidence type="ECO:0000313" key="8">
    <source>
        <dbReference type="Proteomes" id="UP000290189"/>
    </source>
</evidence>
<dbReference type="SUPFAM" id="SSF52540">
    <property type="entry name" value="P-loop containing nucleoside triphosphate hydrolases"/>
    <property type="match status" value="2"/>
</dbReference>
<evidence type="ECO:0000259" key="3">
    <source>
        <dbReference type="PROSITE" id="PS50893"/>
    </source>
</evidence>
<dbReference type="InterPro" id="IPR013283">
    <property type="entry name" value="RLI1"/>
</dbReference>
<keyword evidence="2" id="KW-0067">ATP-binding</keyword>
<dbReference type="PROSITE" id="PS51379">
    <property type="entry name" value="4FE4S_FER_2"/>
    <property type="match status" value="1"/>
</dbReference>
<dbReference type="InterPro" id="IPR003439">
    <property type="entry name" value="ABC_transporter-like_ATP-bd"/>
</dbReference>
<reference evidence="5 7" key="1">
    <citation type="submission" date="2015-02" db="EMBL/GenBank/DDBJ databases">
        <authorList>
            <person name="Chooi Y.-H."/>
        </authorList>
    </citation>
    <scope>NUCLEOTIDE SEQUENCE [LARGE SCALE GENOMIC DNA]</scope>
    <source>
        <strain evidence="5">E3</strain>
    </source>
</reference>
<dbReference type="NCBIfam" id="NF009945">
    <property type="entry name" value="PRK13409.1"/>
    <property type="match status" value="1"/>
</dbReference>
<dbReference type="GO" id="GO:0006412">
    <property type="term" value="P:translation"/>
    <property type="evidence" value="ECO:0007669"/>
    <property type="project" value="UniProtKB-ARBA"/>
</dbReference>
<dbReference type="GO" id="GO:0005737">
    <property type="term" value="C:cytoplasm"/>
    <property type="evidence" value="ECO:0007669"/>
    <property type="project" value="UniProtKB-ARBA"/>
</dbReference>
<keyword evidence="7" id="KW-1185">Reference proteome</keyword>
<dbReference type="AlphaFoldDB" id="A0A0G4IVZ1"/>
<dbReference type="PRINTS" id="PR01868">
    <property type="entry name" value="ABCEFAMILY"/>
</dbReference>
<reference evidence="6 8" key="2">
    <citation type="submission" date="2018-03" db="EMBL/GenBank/DDBJ databases">
        <authorList>
            <person name="Fogelqvist J."/>
        </authorList>
    </citation>
    <scope>NUCLEOTIDE SEQUENCE [LARGE SCALE GENOMIC DNA]</scope>
</reference>
<dbReference type="Pfam" id="PF00005">
    <property type="entry name" value="ABC_tran"/>
    <property type="match status" value="2"/>
</dbReference>
<dbReference type="EMBL" id="CDSF01000090">
    <property type="protein sequence ID" value="CEO99470.1"/>
    <property type="molecule type" value="Genomic_DNA"/>
</dbReference>
<feature type="domain" description="ABC transporter" evidence="3">
    <location>
        <begin position="356"/>
        <end position="571"/>
    </location>
</feature>
<dbReference type="SMART" id="SM00382">
    <property type="entry name" value="AAA"/>
    <property type="match status" value="2"/>
</dbReference>
<dbReference type="EMBL" id="OVEO01000007">
    <property type="protein sequence ID" value="SPQ97478.1"/>
    <property type="molecule type" value="Genomic_DNA"/>
</dbReference>
<dbReference type="Pfam" id="PF04068">
    <property type="entry name" value="Fer4_RLI"/>
    <property type="match status" value="1"/>
</dbReference>
<dbReference type="CDD" id="cd03236">
    <property type="entry name" value="ABC_RNaseL_inhibitor_domain1"/>
    <property type="match status" value="1"/>
</dbReference>
<dbReference type="InterPro" id="IPR017871">
    <property type="entry name" value="ABC_transporter-like_CS"/>
</dbReference>
<evidence type="ECO:0000256" key="1">
    <source>
        <dbReference type="ARBA" id="ARBA00022741"/>
    </source>
</evidence>
<organism evidence="5 7">
    <name type="scientific">Plasmodiophora brassicae</name>
    <name type="common">Clubroot disease agent</name>
    <dbReference type="NCBI Taxonomy" id="37360"/>
    <lineage>
        <taxon>Eukaryota</taxon>
        <taxon>Sar</taxon>
        <taxon>Rhizaria</taxon>
        <taxon>Endomyxa</taxon>
        <taxon>Phytomyxea</taxon>
        <taxon>Plasmodiophorida</taxon>
        <taxon>Plasmodiophoridae</taxon>
        <taxon>Plasmodiophora</taxon>
    </lineage>
</organism>
<dbReference type="PROSITE" id="PS50893">
    <property type="entry name" value="ABC_TRANSPORTER_2"/>
    <property type="match status" value="2"/>
</dbReference>
<evidence type="ECO:0000313" key="5">
    <source>
        <dbReference type="EMBL" id="CEO99470.1"/>
    </source>
</evidence>
<keyword evidence="1" id="KW-0547">Nucleotide-binding</keyword>
<dbReference type="STRING" id="37360.A0A0G4IVZ1"/>
<proteinExistence type="predicted"/>
<name>A0A0G4IVZ1_PLABS</name>
<dbReference type="GO" id="GO:0005524">
    <property type="term" value="F:ATP binding"/>
    <property type="evidence" value="ECO:0007669"/>
    <property type="project" value="UniProtKB-KW"/>
</dbReference>
<accession>A0A0G4IVZ1</accession>
<dbReference type="SUPFAM" id="SSF54862">
    <property type="entry name" value="4Fe-4S ferredoxins"/>
    <property type="match status" value="1"/>
</dbReference>
<dbReference type="InterPro" id="IPR034348">
    <property type="entry name" value="RLI_dom_1"/>
</dbReference>
<dbReference type="Pfam" id="PF00037">
    <property type="entry name" value="Fer4"/>
    <property type="match status" value="1"/>
</dbReference>
<protein>
    <recommendedName>
        <fullName evidence="9">ABC transporter domain-containing protein</fullName>
    </recommendedName>
</protein>